<dbReference type="Pfam" id="PF00300">
    <property type="entry name" value="His_Phos_1"/>
    <property type="match status" value="1"/>
</dbReference>
<dbReference type="Gene3D" id="3.40.50.1240">
    <property type="entry name" value="Phosphoglycerate mutase-like"/>
    <property type="match status" value="1"/>
</dbReference>
<name>A0ABV7Z5J8_9DEIO</name>
<proteinExistence type="predicted"/>
<accession>A0ABV7Z5J8</accession>
<dbReference type="Proteomes" id="UP001595803">
    <property type="component" value="Unassembled WGS sequence"/>
</dbReference>
<evidence type="ECO:0000313" key="2">
    <source>
        <dbReference type="Proteomes" id="UP001595803"/>
    </source>
</evidence>
<organism evidence="1 2">
    <name type="scientific">Deinococcus rufus</name>
    <dbReference type="NCBI Taxonomy" id="2136097"/>
    <lineage>
        <taxon>Bacteria</taxon>
        <taxon>Thermotogati</taxon>
        <taxon>Deinococcota</taxon>
        <taxon>Deinococci</taxon>
        <taxon>Deinococcales</taxon>
        <taxon>Deinococcaceae</taxon>
        <taxon>Deinococcus</taxon>
    </lineage>
</organism>
<dbReference type="EMBL" id="JBHRZG010000003">
    <property type="protein sequence ID" value="MFC3831937.1"/>
    <property type="molecule type" value="Genomic_DNA"/>
</dbReference>
<dbReference type="InterPro" id="IPR013078">
    <property type="entry name" value="His_Pase_superF_clade-1"/>
</dbReference>
<dbReference type="InterPro" id="IPR029033">
    <property type="entry name" value="His_PPase_superfam"/>
</dbReference>
<comment type="caution">
    <text evidence="1">The sequence shown here is derived from an EMBL/GenBank/DDBJ whole genome shotgun (WGS) entry which is preliminary data.</text>
</comment>
<gene>
    <name evidence="1" type="ORF">ACFOSB_03620</name>
</gene>
<keyword evidence="2" id="KW-1185">Reference proteome</keyword>
<sequence length="192" mass="20598">MRFPGAMPRTLHLIKHGAPRIVPGVPAHEWNLADDALDGLDTLIARLDPRPEIVVSSEEPKAKATAAALAAALGVPHRPMVGLHEQLRYTAPFHTDPAGFEADMRSFFDHPQAIVSGEESADDARTRFGNAVQAVMRANPQDTVAVVAHGTVISLLVAHAGGLDPWPLWKSLKLLDAVTVDIPGLRVREPSA</sequence>
<reference evidence="2" key="1">
    <citation type="journal article" date="2019" name="Int. J. Syst. Evol. Microbiol.">
        <title>The Global Catalogue of Microorganisms (GCM) 10K type strain sequencing project: providing services to taxonomists for standard genome sequencing and annotation.</title>
        <authorList>
            <consortium name="The Broad Institute Genomics Platform"/>
            <consortium name="The Broad Institute Genome Sequencing Center for Infectious Disease"/>
            <person name="Wu L."/>
            <person name="Ma J."/>
        </authorList>
    </citation>
    <scope>NUCLEOTIDE SEQUENCE [LARGE SCALE GENOMIC DNA]</scope>
    <source>
        <strain evidence="2">CCTCC AB 2017081</strain>
    </source>
</reference>
<protein>
    <submittedName>
        <fullName evidence="1">Histidine phosphatase family protein</fullName>
    </submittedName>
</protein>
<dbReference type="RefSeq" id="WP_322472819.1">
    <property type="nucleotide sequence ID" value="NZ_JBHRZG010000003.1"/>
</dbReference>
<evidence type="ECO:0000313" key="1">
    <source>
        <dbReference type="EMBL" id="MFC3831937.1"/>
    </source>
</evidence>
<dbReference type="SUPFAM" id="SSF53254">
    <property type="entry name" value="Phosphoglycerate mutase-like"/>
    <property type="match status" value="1"/>
</dbReference>